<dbReference type="SUPFAM" id="SSF53756">
    <property type="entry name" value="UDP-Glycosyltransferase/glycogen phosphorylase"/>
    <property type="match status" value="1"/>
</dbReference>
<name>A0A2M6YE19_9BACT</name>
<reference evidence="4" key="1">
    <citation type="submission" date="2017-09" db="EMBL/GenBank/DDBJ databases">
        <title>Depth-based differentiation of microbial function through sediment-hosted aquifers and enrichment of novel symbionts in the deep terrestrial subsurface.</title>
        <authorList>
            <person name="Probst A.J."/>
            <person name="Ladd B."/>
            <person name="Jarett J.K."/>
            <person name="Geller-Mcgrath D.E."/>
            <person name="Sieber C.M.K."/>
            <person name="Emerson J.B."/>
            <person name="Anantharaman K."/>
            <person name="Thomas B.C."/>
            <person name="Malmstrom R."/>
            <person name="Stieglmeier M."/>
            <person name="Klingl A."/>
            <person name="Woyke T."/>
            <person name="Ryan C.M."/>
            <person name="Banfield J.F."/>
        </authorList>
    </citation>
    <scope>NUCLEOTIDE SEQUENCE [LARGE SCALE GENOMIC DNA]</scope>
</reference>
<comment type="caution">
    <text evidence="3">The sequence shown here is derived from an EMBL/GenBank/DDBJ whole genome shotgun (WGS) entry which is preliminary data.</text>
</comment>
<dbReference type="Proteomes" id="UP000231669">
    <property type="component" value="Unassembled WGS sequence"/>
</dbReference>
<dbReference type="PANTHER" id="PTHR46401">
    <property type="entry name" value="GLYCOSYLTRANSFERASE WBBK-RELATED"/>
    <property type="match status" value="1"/>
</dbReference>
<protein>
    <recommendedName>
        <fullName evidence="2">Glycosyl transferase family 1 domain-containing protein</fullName>
    </recommendedName>
</protein>
<keyword evidence="1" id="KW-0808">Transferase</keyword>
<dbReference type="Gene3D" id="3.40.50.2000">
    <property type="entry name" value="Glycogen Phosphorylase B"/>
    <property type="match status" value="1"/>
</dbReference>
<dbReference type="Pfam" id="PF00534">
    <property type="entry name" value="Glycos_transf_1"/>
    <property type="match status" value="1"/>
</dbReference>
<dbReference type="GO" id="GO:0016757">
    <property type="term" value="F:glycosyltransferase activity"/>
    <property type="evidence" value="ECO:0007669"/>
    <property type="project" value="InterPro"/>
</dbReference>
<dbReference type="CDD" id="cd03809">
    <property type="entry name" value="GT4_MtfB-like"/>
    <property type="match status" value="1"/>
</dbReference>
<dbReference type="EMBL" id="PEXE01000033">
    <property type="protein sequence ID" value="PIU28405.1"/>
    <property type="molecule type" value="Genomic_DNA"/>
</dbReference>
<dbReference type="InterPro" id="IPR001296">
    <property type="entry name" value="Glyco_trans_1"/>
</dbReference>
<dbReference type="AlphaFoldDB" id="A0A2M6YE19"/>
<gene>
    <name evidence="3" type="ORF">COT08_01400</name>
</gene>
<evidence type="ECO:0000313" key="4">
    <source>
        <dbReference type="Proteomes" id="UP000231669"/>
    </source>
</evidence>
<evidence type="ECO:0000256" key="1">
    <source>
        <dbReference type="ARBA" id="ARBA00022679"/>
    </source>
</evidence>
<organism evidence="3 4">
    <name type="scientific">Candidatus Woesebacteria bacterium CG07_land_8_20_14_0_80_44_9</name>
    <dbReference type="NCBI Taxonomy" id="1975058"/>
    <lineage>
        <taxon>Bacteria</taxon>
        <taxon>Candidatus Woeseibacteriota</taxon>
    </lineage>
</organism>
<dbReference type="PANTHER" id="PTHR46401:SF2">
    <property type="entry name" value="GLYCOSYLTRANSFERASE WBBK-RELATED"/>
    <property type="match status" value="1"/>
</dbReference>
<evidence type="ECO:0000313" key="3">
    <source>
        <dbReference type="EMBL" id="PIU28405.1"/>
    </source>
</evidence>
<sequence length="185" mass="21022">MKEFKFYFIYVGNAYPHKNLEMLIKVMVLLNKEVKEDVGLAIVSSRGVFTKRLEAVVCRLSADSYIRLLGFVPDEDLTKLYRASVAFVFPSFSEGFGLPGLEAMKAGTLVLTSDIPVFKEIYKENAIYFNPFDIVAIKEAMRTVLGMDTACRAKLIAKSQVFIKRYSWRKMAQETLKVYEDSVGI</sequence>
<evidence type="ECO:0000259" key="2">
    <source>
        <dbReference type="Pfam" id="PF00534"/>
    </source>
</evidence>
<feature type="domain" description="Glycosyl transferase family 1" evidence="2">
    <location>
        <begin position="5"/>
        <end position="148"/>
    </location>
</feature>
<proteinExistence type="predicted"/>
<accession>A0A2M6YE19</accession>